<evidence type="ECO:0000256" key="3">
    <source>
        <dbReference type="ARBA" id="ARBA00022840"/>
    </source>
</evidence>
<dbReference type="GO" id="GO:0046872">
    <property type="term" value="F:metal ion binding"/>
    <property type="evidence" value="ECO:0007669"/>
    <property type="project" value="InterPro"/>
</dbReference>
<keyword evidence="2" id="KW-0547">Nucleotide-binding</keyword>
<dbReference type="Proteomes" id="UP000298218">
    <property type="component" value="Unassembled WGS sequence"/>
</dbReference>
<sequence>MSRNIFVLGLDELNLSTLLRLADADQYDFHQLLTRRELQTGTVSVPELLDKARRQLDSFDGSIDAIMGYWDFPVSMMVPILCTHYGLPSAGLEAVLKCEHKYWSRLEQRKVIDEYVPFGLLDLTDDNPTLPAPLSYPVWIKPIKSTASQGALYVENDEQLRDSLDEERQVVDRIGGPFAEVLALVDLPAEIAAVGVQTCLVEEAATGQQVTVEGFSRGGRVEIYGVVDSVSYSGESSFLRYQYPSRLVPEHTLDYMGEVSRRVITALGLNNSTFNIEYFWDRVTERISLLEINARHSQSHALLFELVDGVANHAYMLDLALDRDPRRVELGKGAFPLAAKWFLRRFSNGLVRRVPTREEVAEIEGRIMGTTVCVTAPEGTRLSELDGEDSYSYVLAEIYTGGRDEQELSDKYTQCVEALNFTIDD</sequence>
<keyword evidence="5" id="KW-1185">Reference proteome</keyword>
<dbReference type="AlphaFoldDB" id="A0A4Y8KS10"/>
<dbReference type="PANTHER" id="PTHR43585:SF2">
    <property type="entry name" value="ATP-GRASP ENZYME FSQD"/>
    <property type="match status" value="1"/>
</dbReference>
<dbReference type="Gene3D" id="3.30.470.20">
    <property type="entry name" value="ATP-grasp fold, B domain"/>
    <property type="match status" value="1"/>
</dbReference>
<comment type="caution">
    <text evidence="4">The sequence shown here is derived from an EMBL/GenBank/DDBJ whole genome shotgun (WGS) entry which is preliminary data.</text>
</comment>
<evidence type="ECO:0000256" key="1">
    <source>
        <dbReference type="ARBA" id="ARBA00022598"/>
    </source>
</evidence>
<evidence type="ECO:0000313" key="5">
    <source>
        <dbReference type="Proteomes" id="UP000298218"/>
    </source>
</evidence>
<dbReference type="SUPFAM" id="SSF56059">
    <property type="entry name" value="Glutathione synthetase ATP-binding domain-like"/>
    <property type="match status" value="1"/>
</dbReference>
<dbReference type="OrthoDB" id="8441067at2"/>
<dbReference type="EMBL" id="SOHQ01000008">
    <property type="protein sequence ID" value="TFD81463.1"/>
    <property type="molecule type" value="Genomic_DNA"/>
</dbReference>
<name>A0A4Y8KS10_9MICO</name>
<dbReference type="PANTHER" id="PTHR43585">
    <property type="entry name" value="FUMIPYRROLE BIOSYNTHESIS PROTEIN C"/>
    <property type="match status" value="1"/>
</dbReference>
<reference evidence="4 5" key="1">
    <citation type="submission" date="2019-03" db="EMBL/GenBank/DDBJ databases">
        <title>Genomics of glacier-inhabiting Cryobacterium strains.</title>
        <authorList>
            <person name="Liu Q."/>
            <person name="Xin Y.-H."/>
        </authorList>
    </citation>
    <scope>NUCLEOTIDE SEQUENCE [LARGE SCALE GENOMIC DNA]</scope>
    <source>
        <strain evidence="4 5">CGMCC 1.4292</strain>
    </source>
</reference>
<dbReference type="PROSITE" id="PS50975">
    <property type="entry name" value="ATP_GRASP"/>
    <property type="match status" value="1"/>
</dbReference>
<evidence type="ECO:0000256" key="2">
    <source>
        <dbReference type="ARBA" id="ARBA00022741"/>
    </source>
</evidence>
<dbReference type="RefSeq" id="WP_134172352.1">
    <property type="nucleotide sequence ID" value="NZ_SODI01000001.1"/>
</dbReference>
<proteinExistence type="predicted"/>
<accession>A0A4Y8KS10</accession>
<protein>
    <submittedName>
        <fullName evidence="4">ATP-grasp domain-containing protein</fullName>
    </submittedName>
</protein>
<dbReference type="GO" id="GO:0016874">
    <property type="term" value="F:ligase activity"/>
    <property type="evidence" value="ECO:0007669"/>
    <property type="project" value="UniProtKB-KW"/>
</dbReference>
<dbReference type="InterPro" id="IPR052032">
    <property type="entry name" value="ATP-dep_AA_Ligase"/>
</dbReference>
<keyword evidence="3" id="KW-0067">ATP-binding</keyword>
<keyword evidence="1" id="KW-0436">Ligase</keyword>
<gene>
    <name evidence="4" type="ORF">E3T53_03110</name>
</gene>
<evidence type="ECO:0000313" key="4">
    <source>
        <dbReference type="EMBL" id="TFD81463.1"/>
    </source>
</evidence>
<dbReference type="InterPro" id="IPR011761">
    <property type="entry name" value="ATP-grasp"/>
</dbReference>
<dbReference type="Pfam" id="PF13535">
    <property type="entry name" value="ATP-grasp_4"/>
    <property type="match status" value="1"/>
</dbReference>
<organism evidence="4 5">
    <name type="scientific">Cryobacterium psychrophilum</name>
    <dbReference type="NCBI Taxonomy" id="41988"/>
    <lineage>
        <taxon>Bacteria</taxon>
        <taxon>Bacillati</taxon>
        <taxon>Actinomycetota</taxon>
        <taxon>Actinomycetes</taxon>
        <taxon>Micrococcales</taxon>
        <taxon>Microbacteriaceae</taxon>
        <taxon>Cryobacterium</taxon>
    </lineage>
</organism>
<dbReference type="GO" id="GO:0005524">
    <property type="term" value="F:ATP binding"/>
    <property type="evidence" value="ECO:0007669"/>
    <property type="project" value="UniProtKB-UniRule"/>
</dbReference>